<name>A0A0D0BSD1_9AGAM</name>
<reference evidence="1 2" key="1">
    <citation type="submission" date="2014-04" db="EMBL/GenBank/DDBJ databases">
        <authorList>
            <consortium name="DOE Joint Genome Institute"/>
            <person name="Kuo A."/>
            <person name="Ruytinx J."/>
            <person name="Rineau F."/>
            <person name="Colpaert J."/>
            <person name="Kohler A."/>
            <person name="Nagy L.G."/>
            <person name="Floudas D."/>
            <person name="Copeland A."/>
            <person name="Barry K.W."/>
            <person name="Cichocki N."/>
            <person name="Veneault-Fourrey C."/>
            <person name="LaButti K."/>
            <person name="Lindquist E.A."/>
            <person name="Lipzen A."/>
            <person name="Lundell T."/>
            <person name="Morin E."/>
            <person name="Murat C."/>
            <person name="Sun H."/>
            <person name="Tunlid A."/>
            <person name="Henrissat B."/>
            <person name="Grigoriev I.V."/>
            <person name="Hibbett D.S."/>
            <person name="Martin F."/>
            <person name="Nordberg H.P."/>
            <person name="Cantor M.N."/>
            <person name="Hua S.X."/>
        </authorList>
    </citation>
    <scope>NUCLEOTIDE SEQUENCE [LARGE SCALE GENOMIC DNA]</scope>
    <source>
        <strain evidence="1 2">UH-Slu-Lm8-n1</strain>
    </source>
</reference>
<evidence type="ECO:0000313" key="1">
    <source>
        <dbReference type="EMBL" id="KIK48562.1"/>
    </source>
</evidence>
<reference evidence="2" key="2">
    <citation type="submission" date="2015-01" db="EMBL/GenBank/DDBJ databases">
        <title>Evolutionary Origins and Diversification of the Mycorrhizal Mutualists.</title>
        <authorList>
            <consortium name="DOE Joint Genome Institute"/>
            <consortium name="Mycorrhizal Genomics Consortium"/>
            <person name="Kohler A."/>
            <person name="Kuo A."/>
            <person name="Nagy L.G."/>
            <person name="Floudas D."/>
            <person name="Copeland A."/>
            <person name="Barry K.W."/>
            <person name="Cichocki N."/>
            <person name="Veneault-Fourrey C."/>
            <person name="LaButti K."/>
            <person name="Lindquist E.A."/>
            <person name="Lipzen A."/>
            <person name="Lundell T."/>
            <person name="Morin E."/>
            <person name="Murat C."/>
            <person name="Riley R."/>
            <person name="Ohm R."/>
            <person name="Sun H."/>
            <person name="Tunlid A."/>
            <person name="Henrissat B."/>
            <person name="Grigoriev I.V."/>
            <person name="Hibbett D.S."/>
            <person name="Martin F."/>
        </authorList>
    </citation>
    <scope>NUCLEOTIDE SEQUENCE [LARGE SCALE GENOMIC DNA]</scope>
    <source>
        <strain evidence="2">UH-Slu-Lm8-n1</strain>
    </source>
</reference>
<organism evidence="1 2">
    <name type="scientific">Suillus luteus UH-Slu-Lm8-n1</name>
    <dbReference type="NCBI Taxonomy" id="930992"/>
    <lineage>
        <taxon>Eukaryota</taxon>
        <taxon>Fungi</taxon>
        <taxon>Dikarya</taxon>
        <taxon>Basidiomycota</taxon>
        <taxon>Agaricomycotina</taxon>
        <taxon>Agaricomycetes</taxon>
        <taxon>Agaricomycetidae</taxon>
        <taxon>Boletales</taxon>
        <taxon>Suillineae</taxon>
        <taxon>Suillaceae</taxon>
        <taxon>Suillus</taxon>
    </lineage>
</organism>
<dbReference type="OrthoDB" id="2660185at2759"/>
<dbReference type="EMBL" id="KN835137">
    <property type="protein sequence ID" value="KIK48562.1"/>
    <property type="molecule type" value="Genomic_DNA"/>
</dbReference>
<evidence type="ECO:0000313" key="2">
    <source>
        <dbReference type="Proteomes" id="UP000054485"/>
    </source>
</evidence>
<dbReference type="Proteomes" id="UP000054485">
    <property type="component" value="Unassembled WGS sequence"/>
</dbReference>
<proteinExistence type="predicted"/>
<keyword evidence="2" id="KW-1185">Reference proteome</keyword>
<accession>A0A0D0BSD1</accession>
<dbReference type="HOGENOM" id="CLU_2887362_0_0_1"/>
<sequence length="63" mass="7012">MINHPYGASSSYMYANVSLRMIVIVNRPMFRPTQIASIVSCRGYQPIPCPGTGQPSTWVQPQI</sequence>
<gene>
    <name evidence="1" type="ORF">CY34DRAFT_798067</name>
</gene>
<protein>
    <submittedName>
        <fullName evidence="1">Uncharacterized protein</fullName>
    </submittedName>
</protein>
<dbReference type="InParanoid" id="A0A0D0BSD1"/>
<dbReference type="AlphaFoldDB" id="A0A0D0BSD1"/>